<dbReference type="SUPFAM" id="SSF57667">
    <property type="entry name" value="beta-beta-alpha zinc fingers"/>
    <property type="match status" value="2"/>
</dbReference>
<evidence type="ECO:0000256" key="5">
    <source>
        <dbReference type="ARBA" id="ARBA00022833"/>
    </source>
</evidence>
<dbReference type="GO" id="GO:0000978">
    <property type="term" value="F:RNA polymerase II cis-regulatory region sequence-specific DNA binding"/>
    <property type="evidence" value="ECO:0007669"/>
    <property type="project" value="TreeGrafter"/>
</dbReference>
<evidence type="ECO:0000256" key="6">
    <source>
        <dbReference type="ARBA" id="ARBA00023015"/>
    </source>
</evidence>
<reference evidence="11" key="5">
    <citation type="submission" date="2025-09" db="UniProtKB">
        <authorList>
            <consortium name="Ensembl"/>
        </authorList>
    </citation>
    <scope>IDENTIFICATION</scope>
</reference>
<reference evidence="11 12" key="1">
    <citation type="journal article" date="2015" name="Annu Rev Anim Biosci">
        <title>The Genome 10K Project: a way forward.</title>
        <authorList>
            <person name="Koepfli K.P."/>
            <person name="Paten B."/>
            <person name="O'Brien S.J."/>
            <person name="Koepfli K.P."/>
            <person name="Paten B."/>
            <person name="Antunes A."/>
            <person name="Belov K."/>
            <person name="Bustamante C."/>
            <person name="Castoe T.A."/>
            <person name="Clawson H."/>
            <person name="Crawford A.J."/>
            <person name="Diekhans M."/>
            <person name="Distel D."/>
            <person name="Durbin R."/>
            <person name="Earl D."/>
            <person name="Fujita M.K."/>
            <person name="Gamble T."/>
            <person name="Georges A."/>
            <person name="Gemmell N."/>
            <person name="Gilbert M.T."/>
            <person name="Graves J.M."/>
            <person name="Green R.E."/>
            <person name="Hickey G."/>
            <person name="Jarvis E.D."/>
            <person name="Johnson W."/>
            <person name="Komissarov A."/>
            <person name="Korf I."/>
            <person name="Kuhn R."/>
            <person name="Larkin D.M."/>
            <person name="Lewin H."/>
            <person name="Lopez J.V."/>
            <person name="Ma J."/>
            <person name="Marques-Bonet T."/>
            <person name="Miller W."/>
            <person name="Murphy R."/>
            <person name="Pevzner P."/>
            <person name="Shapiro B."/>
            <person name="Steiner C."/>
            <person name="Tamazian G."/>
            <person name="Venkatesh B."/>
            <person name="Wang J."/>
            <person name="Wayne R."/>
            <person name="Wiley E."/>
            <person name="Yang H."/>
            <person name="Zhang G."/>
            <person name="Haussler D."/>
            <person name="Ryder O."/>
            <person name="O'Brien S.J."/>
        </authorList>
    </citation>
    <scope>NUCLEOTIDE SEQUENCE</scope>
</reference>
<keyword evidence="4 9" id="KW-0863">Zinc-finger</keyword>
<evidence type="ECO:0000256" key="1">
    <source>
        <dbReference type="ARBA" id="ARBA00004123"/>
    </source>
</evidence>
<name>A0A671EQW3_RHIFE</name>
<sequence>MSAVTVESHSVLVYPLFSIRESILEKNLMDGSHLIHIRRLTLVKSPMSVVSVGKPLDRSLPKLSMREHNGEKPYGCSDCGKAFSQSAHLIHHQRIHTSEKPYECSDYGKAFSQHSQCIQYQRIHTGEKCEKCGEL</sequence>
<dbReference type="PANTHER" id="PTHR23226">
    <property type="entry name" value="ZINC FINGER AND SCAN DOMAIN-CONTAINING"/>
    <property type="match status" value="1"/>
</dbReference>
<keyword evidence="2" id="KW-0479">Metal-binding</keyword>
<keyword evidence="12" id="KW-1185">Reference proteome</keyword>
<dbReference type="AlphaFoldDB" id="A0A671EQW3"/>
<keyword evidence="7" id="KW-0804">Transcription</keyword>
<comment type="subcellular location">
    <subcellularLocation>
        <location evidence="1">Nucleus</location>
    </subcellularLocation>
</comment>
<keyword evidence="5" id="KW-0862">Zinc</keyword>
<reference evidence="11" key="4">
    <citation type="submission" date="2025-08" db="UniProtKB">
        <authorList>
            <consortium name="Ensembl"/>
        </authorList>
    </citation>
    <scope>IDENTIFICATION</scope>
</reference>
<protein>
    <recommendedName>
        <fullName evidence="10">C2H2-type domain-containing protein</fullName>
    </recommendedName>
</protein>
<evidence type="ECO:0000313" key="11">
    <source>
        <dbReference type="Ensembl" id="ENSRFEP00010015530.1"/>
    </source>
</evidence>
<reference evidence="11 12" key="2">
    <citation type="journal article" date="2018" name="Annu Rev Anim Biosci">
        <title>Bat Biology, Genomes, and the Bat1K Project: To Generate Chromosome-Level Genomes for All Living Bat Species.</title>
        <authorList>
            <person name="Teeling E.C."/>
            <person name="Vernes S.C."/>
            <person name="Davalos L.M."/>
            <person name="Ray D.A."/>
            <person name="Gilbert M.T.P."/>
            <person name="Myers E."/>
        </authorList>
    </citation>
    <scope>NUCLEOTIDE SEQUENCE</scope>
</reference>
<keyword evidence="8" id="KW-0539">Nucleus</keyword>
<dbReference type="Pfam" id="PF00096">
    <property type="entry name" value="zf-C2H2"/>
    <property type="match status" value="1"/>
</dbReference>
<dbReference type="GO" id="GO:0000981">
    <property type="term" value="F:DNA-binding transcription factor activity, RNA polymerase II-specific"/>
    <property type="evidence" value="ECO:0007669"/>
    <property type="project" value="TreeGrafter"/>
</dbReference>
<dbReference type="InterPro" id="IPR013087">
    <property type="entry name" value="Znf_C2H2_type"/>
</dbReference>
<dbReference type="InterPro" id="IPR036236">
    <property type="entry name" value="Znf_C2H2_sf"/>
</dbReference>
<dbReference type="GeneTree" id="ENSGT00940000164425"/>
<dbReference type="SMART" id="SM00355">
    <property type="entry name" value="ZnF_C2H2"/>
    <property type="match status" value="1"/>
</dbReference>
<evidence type="ECO:0000256" key="8">
    <source>
        <dbReference type="ARBA" id="ARBA00023242"/>
    </source>
</evidence>
<reference evidence="12" key="3">
    <citation type="submission" date="2018-12" db="EMBL/GenBank/DDBJ databases">
        <title>G10K-VGP greater horseshoe bat female genome, primary haplotype.</title>
        <authorList>
            <person name="Teeling E."/>
            <person name="Myers G."/>
            <person name="Vernes S."/>
            <person name="Pippel M."/>
            <person name="Winkler S."/>
            <person name="Fedrigo O."/>
            <person name="Rhie A."/>
            <person name="Koren S."/>
            <person name="Phillippy A."/>
            <person name="Lewin H."/>
            <person name="Damas J."/>
            <person name="Howe K."/>
            <person name="Mountcastle J."/>
            <person name="Jarvis E.D."/>
        </authorList>
    </citation>
    <scope>NUCLEOTIDE SEQUENCE [LARGE SCALE GENOMIC DNA]</scope>
</reference>
<dbReference type="OMA" id="QINAWNV"/>
<dbReference type="GO" id="GO:0005634">
    <property type="term" value="C:nucleus"/>
    <property type="evidence" value="ECO:0007669"/>
    <property type="project" value="UniProtKB-SubCell"/>
</dbReference>
<dbReference type="PANTHER" id="PTHR23226:SF366">
    <property type="entry name" value="ZINC FINGER PROTEIN ZFP2"/>
    <property type="match status" value="1"/>
</dbReference>
<dbReference type="Ensembl" id="ENSRFET00010016953.1">
    <property type="protein sequence ID" value="ENSRFEP00010015530.1"/>
    <property type="gene ID" value="ENSRFEG00010010530.1"/>
</dbReference>
<accession>A0A671EQW3</accession>
<dbReference type="Gene3D" id="3.30.160.60">
    <property type="entry name" value="Classic Zinc Finger"/>
    <property type="match status" value="2"/>
</dbReference>
<organism evidence="11 12">
    <name type="scientific">Rhinolophus ferrumequinum</name>
    <name type="common">Greater horseshoe bat</name>
    <dbReference type="NCBI Taxonomy" id="59479"/>
    <lineage>
        <taxon>Eukaryota</taxon>
        <taxon>Metazoa</taxon>
        <taxon>Chordata</taxon>
        <taxon>Craniata</taxon>
        <taxon>Vertebrata</taxon>
        <taxon>Euteleostomi</taxon>
        <taxon>Mammalia</taxon>
        <taxon>Eutheria</taxon>
        <taxon>Laurasiatheria</taxon>
        <taxon>Chiroptera</taxon>
        <taxon>Yinpterochiroptera</taxon>
        <taxon>Rhinolophoidea</taxon>
        <taxon>Rhinolophidae</taxon>
        <taxon>Rhinolophinae</taxon>
        <taxon>Rhinolophus</taxon>
    </lineage>
</organism>
<evidence type="ECO:0000259" key="10">
    <source>
        <dbReference type="PROSITE" id="PS50157"/>
    </source>
</evidence>
<evidence type="ECO:0000256" key="9">
    <source>
        <dbReference type="PROSITE-ProRule" id="PRU00042"/>
    </source>
</evidence>
<evidence type="ECO:0000313" key="12">
    <source>
        <dbReference type="Proteomes" id="UP000472240"/>
    </source>
</evidence>
<dbReference type="PROSITE" id="PS00028">
    <property type="entry name" value="ZINC_FINGER_C2H2_1"/>
    <property type="match status" value="1"/>
</dbReference>
<evidence type="ECO:0000256" key="4">
    <source>
        <dbReference type="ARBA" id="ARBA00022771"/>
    </source>
</evidence>
<dbReference type="PROSITE" id="PS50157">
    <property type="entry name" value="ZINC_FINGER_C2H2_2"/>
    <property type="match status" value="2"/>
</dbReference>
<feature type="domain" description="C2H2-type" evidence="10">
    <location>
        <begin position="74"/>
        <end position="101"/>
    </location>
</feature>
<proteinExistence type="predicted"/>
<dbReference type="GO" id="GO:0008270">
    <property type="term" value="F:zinc ion binding"/>
    <property type="evidence" value="ECO:0007669"/>
    <property type="project" value="UniProtKB-KW"/>
</dbReference>
<keyword evidence="6" id="KW-0805">Transcription regulation</keyword>
<dbReference type="FunFam" id="3.30.160.60:FF:000003">
    <property type="entry name" value="Zinc finger protein 3 homolog"/>
    <property type="match status" value="1"/>
</dbReference>
<feature type="domain" description="C2H2-type" evidence="10">
    <location>
        <begin position="102"/>
        <end position="129"/>
    </location>
</feature>
<evidence type="ECO:0000256" key="2">
    <source>
        <dbReference type="ARBA" id="ARBA00022723"/>
    </source>
</evidence>
<dbReference type="FunFam" id="3.30.160.60:FF:000016">
    <property type="entry name" value="zinc finger protein 37 homolog"/>
    <property type="match status" value="1"/>
</dbReference>
<dbReference type="InParanoid" id="A0A671EQW3"/>
<evidence type="ECO:0000256" key="3">
    <source>
        <dbReference type="ARBA" id="ARBA00022737"/>
    </source>
</evidence>
<evidence type="ECO:0000256" key="7">
    <source>
        <dbReference type="ARBA" id="ARBA00023163"/>
    </source>
</evidence>
<keyword evidence="3" id="KW-0677">Repeat</keyword>
<dbReference type="Proteomes" id="UP000472240">
    <property type="component" value="Chromosome 14"/>
</dbReference>